<dbReference type="PANTHER" id="PTHR40045:SF1">
    <property type="entry name" value="YQCI_YCGG FAMILY PROTEIN"/>
    <property type="match status" value="1"/>
</dbReference>
<dbReference type="RefSeq" id="WP_187479656.1">
    <property type="nucleotide sequence ID" value="NZ_CP060697.1"/>
</dbReference>
<proteinExistence type="predicted"/>
<dbReference type="InterPro" id="IPR014988">
    <property type="entry name" value="Uncharacterised_YqcI/YcgG"/>
</dbReference>
<name>A0A7G9L252_9SPHN</name>
<reference evidence="1 2" key="1">
    <citation type="submission" date="2020-08" db="EMBL/GenBank/DDBJ databases">
        <title>Sphingomonas sp. sand1-3 16S ribosomal RNA gene Genome sequencing and assembly.</title>
        <authorList>
            <person name="Kang M."/>
        </authorList>
    </citation>
    <scope>NUCLEOTIDE SEQUENCE [LARGE SCALE GENOMIC DNA]</scope>
    <source>
        <strain evidence="2">sand1-3</strain>
    </source>
</reference>
<evidence type="ECO:0000313" key="2">
    <source>
        <dbReference type="Proteomes" id="UP000515861"/>
    </source>
</evidence>
<accession>A0A7G9L252</accession>
<organism evidence="1 2">
    <name type="scientific">Sphingomonas sabuli</name>
    <dbReference type="NCBI Taxonomy" id="2764186"/>
    <lineage>
        <taxon>Bacteria</taxon>
        <taxon>Pseudomonadati</taxon>
        <taxon>Pseudomonadota</taxon>
        <taxon>Alphaproteobacteria</taxon>
        <taxon>Sphingomonadales</taxon>
        <taxon>Sphingomonadaceae</taxon>
        <taxon>Sphingomonas</taxon>
    </lineage>
</organism>
<protein>
    <submittedName>
        <fullName evidence="1">YqcI/YcgG family protein</fullName>
    </submittedName>
</protein>
<dbReference type="EMBL" id="CP060697">
    <property type="protein sequence ID" value="QNM82701.1"/>
    <property type="molecule type" value="Genomic_DNA"/>
</dbReference>
<dbReference type="NCBIfam" id="NF041366">
    <property type="entry name" value="GntA_guanitoxin"/>
    <property type="match status" value="1"/>
</dbReference>
<keyword evidence="2" id="KW-1185">Reference proteome</keyword>
<dbReference type="Pfam" id="PF08892">
    <property type="entry name" value="YqcI_YcgG"/>
    <property type="match status" value="1"/>
</dbReference>
<dbReference type="Proteomes" id="UP000515861">
    <property type="component" value="Chromosome"/>
</dbReference>
<evidence type="ECO:0000313" key="1">
    <source>
        <dbReference type="EMBL" id="QNM82701.1"/>
    </source>
</evidence>
<gene>
    <name evidence="1" type="ORF">H8M03_12000</name>
</gene>
<sequence>MITAPDDRGHVLADEFSRFVSDVAFPCVGAKAALNRDGMRFVVARDFGSAWDDLRILPALLNIAREYRRDPGPFRSLVVLFEGGAPDSEAAYEKGLWERLQSLTDKDEWLGQPADPRVAHDPDDPHFAMSFGGEAFFVVGIHPQASRPARRFRVPGLVFNLHDQFEQLRAEGRYGKMRSTILDRDIKLAGSINPMLAEHGKVSAARQYSGRPVDADWRCPFSGRQRAMTADPLDALDAA</sequence>
<dbReference type="KEGG" id="ssau:H8M03_12000"/>
<dbReference type="AlphaFoldDB" id="A0A7G9L252"/>
<dbReference type="PANTHER" id="PTHR40045">
    <property type="entry name" value="YCGG FAMILY PROTEIN"/>
    <property type="match status" value="1"/>
</dbReference>